<keyword evidence="4" id="KW-1185">Reference proteome</keyword>
<proteinExistence type="inferred from homology"/>
<dbReference type="InterPro" id="IPR029033">
    <property type="entry name" value="His_PPase_superfam"/>
</dbReference>
<feature type="chain" id="PRO_5046456467" description="Acid phosphatase" evidence="2">
    <location>
        <begin position="24"/>
        <end position="596"/>
    </location>
</feature>
<dbReference type="EMBL" id="BSDZ01000023">
    <property type="protein sequence ID" value="GLI65308.1"/>
    <property type="molecule type" value="Genomic_DNA"/>
</dbReference>
<dbReference type="Pfam" id="PF00328">
    <property type="entry name" value="His_Phos_2"/>
    <property type="match status" value="2"/>
</dbReference>
<dbReference type="InterPro" id="IPR000560">
    <property type="entry name" value="His_Pase_clade-2"/>
</dbReference>
<evidence type="ECO:0000313" key="3">
    <source>
        <dbReference type="EMBL" id="GLI65308.1"/>
    </source>
</evidence>
<dbReference type="PANTHER" id="PTHR11567">
    <property type="entry name" value="ACID PHOSPHATASE-RELATED"/>
    <property type="match status" value="1"/>
</dbReference>
<evidence type="ECO:0000256" key="2">
    <source>
        <dbReference type="SAM" id="SignalP"/>
    </source>
</evidence>
<comment type="caution">
    <text evidence="3">The sequence shown here is derived from an EMBL/GenBank/DDBJ whole genome shotgun (WGS) entry which is preliminary data.</text>
</comment>
<gene>
    <name evidence="3" type="ORF">VaNZ11_008850</name>
</gene>
<feature type="signal peptide" evidence="2">
    <location>
        <begin position="1"/>
        <end position="23"/>
    </location>
</feature>
<comment type="similarity">
    <text evidence="1">Belongs to the histidine acid phosphatase family.</text>
</comment>
<evidence type="ECO:0008006" key="5">
    <source>
        <dbReference type="Google" id="ProtNLM"/>
    </source>
</evidence>
<accession>A0ABQ5S798</accession>
<dbReference type="SUPFAM" id="SSF53254">
    <property type="entry name" value="Phosphoglycerate mutase-like"/>
    <property type="match status" value="1"/>
</dbReference>
<evidence type="ECO:0000256" key="1">
    <source>
        <dbReference type="ARBA" id="ARBA00005375"/>
    </source>
</evidence>
<dbReference type="Proteomes" id="UP001165090">
    <property type="component" value="Unassembled WGS sequence"/>
</dbReference>
<dbReference type="CDD" id="cd07061">
    <property type="entry name" value="HP_HAP_like"/>
    <property type="match status" value="1"/>
</dbReference>
<keyword evidence="2" id="KW-0732">Signal</keyword>
<evidence type="ECO:0000313" key="4">
    <source>
        <dbReference type="Proteomes" id="UP001165090"/>
    </source>
</evidence>
<dbReference type="Gene3D" id="3.40.50.1240">
    <property type="entry name" value="Phosphoglycerate mutase-like"/>
    <property type="match status" value="1"/>
</dbReference>
<name>A0ABQ5S798_9CHLO</name>
<dbReference type="InterPro" id="IPR050645">
    <property type="entry name" value="Histidine_acid_phosphatase"/>
</dbReference>
<sequence>MANGWGPLAGVCALLLLLAGIWPQRESHIASTTQTLVDPVTARYGNFKPEDASLKLVQVVFRHGARTPLNTIYSFHDVNWTHCRDHYQGVEVELHDENGGAQPPPILDPNMPEQPGGCRQGTLTEAGYQMAIDVGTWLRSRYVAAGGLTGGFLPDIDPETLQETAAAKATDPITASEVASSTSWSSSVGWNAAVATLRTTPYRRTVATLRGVLTGLWPQLSPPSEVNRGQAASQPVLPVGASLESLEIMYGNNNTCPLLGPLHEAMQRDLDAADARDSELPRLNRQVAEALGLDPDKAILWPKLYDHLAAMIADGAPMPVGATREVLDIIWAQAERHEAGIIAPSVDLCASLGPGDTDGDSARRRRCHEVLRLGIGMLVRRLLDNLEAHVAAHTRSSEAMAAAATATAPLSQLYLFSGHDSSLMPLLAVLGQPARAWPPFASHLVFELWQTTAAAAVPGDKKAAEVAAAARMGRRGGVTAESELSGLGSGSGSGHQDSEFWVRVLYNGAPLVVPDLSNAAGWAPMGLLRQRVLLPYAITPAEHTAVCSTVDISDLDAARAPSRPTSTDDIRAGEYDSISRKAAAAARARLLRHATL</sequence>
<dbReference type="PANTHER" id="PTHR11567:SF207">
    <property type="entry name" value="LYSOPHOSPHATIDIC ACID PHOSPHATASE TYPE 6"/>
    <property type="match status" value="1"/>
</dbReference>
<reference evidence="3 4" key="1">
    <citation type="journal article" date="2023" name="IScience">
        <title>Expanded male sex-determining region conserved during the evolution of homothallism in the green alga Volvox.</title>
        <authorList>
            <person name="Yamamoto K."/>
            <person name="Matsuzaki R."/>
            <person name="Mahakham W."/>
            <person name="Heman W."/>
            <person name="Sekimoto H."/>
            <person name="Kawachi M."/>
            <person name="Minakuchi Y."/>
            <person name="Toyoda A."/>
            <person name="Nozaki H."/>
        </authorList>
    </citation>
    <scope>NUCLEOTIDE SEQUENCE [LARGE SCALE GENOMIC DNA]</scope>
    <source>
        <strain evidence="3 4">NIES-4468</strain>
    </source>
</reference>
<protein>
    <recommendedName>
        <fullName evidence="5">Acid phosphatase</fullName>
    </recommendedName>
</protein>
<organism evidence="3 4">
    <name type="scientific">Volvox africanus</name>
    <dbReference type="NCBI Taxonomy" id="51714"/>
    <lineage>
        <taxon>Eukaryota</taxon>
        <taxon>Viridiplantae</taxon>
        <taxon>Chlorophyta</taxon>
        <taxon>core chlorophytes</taxon>
        <taxon>Chlorophyceae</taxon>
        <taxon>CS clade</taxon>
        <taxon>Chlamydomonadales</taxon>
        <taxon>Volvocaceae</taxon>
        <taxon>Volvox</taxon>
    </lineage>
</organism>
<dbReference type="InterPro" id="IPR033379">
    <property type="entry name" value="Acid_Pase_AS"/>
</dbReference>
<dbReference type="PROSITE" id="PS00616">
    <property type="entry name" value="HIS_ACID_PHOSPHAT_1"/>
    <property type="match status" value="1"/>
</dbReference>